<protein>
    <recommendedName>
        <fullName evidence="3">Competence protein</fullName>
    </recommendedName>
</protein>
<evidence type="ECO:0000313" key="2">
    <source>
        <dbReference type="Proteomes" id="UP000620670"/>
    </source>
</evidence>
<reference evidence="2" key="1">
    <citation type="submission" date="2020-12" db="EMBL/GenBank/DDBJ databases">
        <title>Hymenobacter sp.</title>
        <authorList>
            <person name="Kim M.K."/>
        </authorList>
    </citation>
    <scope>NUCLEOTIDE SEQUENCE [LARGE SCALE GENOMIC DNA]</scope>
    <source>
        <strain evidence="2">BT325</strain>
    </source>
</reference>
<comment type="caution">
    <text evidence="1">The sequence shown here is derived from an EMBL/GenBank/DDBJ whole genome shotgun (WGS) entry which is preliminary data.</text>
</comment>
<dbReference type="Proteomes" id="UP000620670">
    <property type="component" value="Unassembled WGS sequence"/>
</dbReference>
<keyword evidence="2" id="KW-1185">Reference proteome</keyword>
<dbReference type="EMBL" id="JAELXT010000030">
    <property type="protein sequence ID" value="MBJ6127714.1"/>
    <property type="molecule type" value="Genomic_DNA"/>
</dbReference>
<organism evidence="1 2">
    <name type="scientific">Microvirga splendida</name>
    <dbReference type="NCBI Taxonomy" id="2795727"/>
    <lineage>
        <taxon>Bacteria</taxon>
        <taxon>Pseudomonadati</taxon>
        <taxon>Pseudomonadota</taxon>
        <taxon>Alphaproteobacteria</taxon>
        <taxon>Hyphomicrobiales</taxon>
        <taxon>Methylobacteriaceae</taxon>
        <taxon>Microvirga</taxon>
    </lineage>
</organism>
<evidence type="ECO:0008006" key="3">
    <source>
        <dbReference type="Google" id="ProtNLM"/>
    </source>
</evidence>
<proteinExistence type="predicted"/>
<gene>
    <name evidence="1" type="ORF">JAO75_20115</name>
</gene>
<accession>A0ABS0Y5Z1</accession>
<sequence>MTDDAWERLRSAPNRDAWMPHGKGRAIPKTSRLGTRFFAHPPGQTPEGAKESNVHLYIKAQSLIGARAAGWDALPEQCGTTPGGQDWRADVLCRRPGRPWTVAIEAQVQLQGEEAYRQRQERYAASGIRALWLVAHEPAALHHYWLRPDPHLPAFKTTTWNDQDGQPGAHVQVDRLSLSISAFVAGALNGQLQWRGNGRHGIIPLVLREDQCWHRTCRKRVLLAYRAEGPQRRPLEIEVVQAMHGYADAYAEAQTALPDLAESPRPFRKILASRCPHCKREIRYQRDDWAGQSAAYKLSIGINVSDQGSKLGLTPHAQWRWGPESRWPQWAPLGGIGSLSHQ</sequence>
<name>A0ABS0Y5Z1_9HYPH</name>
<evidence type="ECO:0000313" key="1">
    <source>
        <dbReference type="EMBL" id="MBJ6127714.1"/>
    </source>
</evidence>